<dbReference type="InterPro" id="IPR023091">
    <property type="entry name" value="MetalPrtase_cat_dom_sf_prd"/>
</dbReference>
<dbReference type="EC" id="3.1.-.-" evidence="7"/>
<name>A0ABP8M9F4_9BACT</name>
<gene>
    <name evidence="7 8" type="primary">ybeY</name>
    <name evidence="8" type="ORF">GCM10023091_37540</name>
</gene>
<keyword evidence="3 7" id="KW-0479">Metal-binding</keyword>
<dbReference type="PANTHER" id="PTHR46986:SF1">
    <property type="entry name" value="ENDORIBONUCLEASE YBEY, CHLOROPLASTIC"/>
    <property type="match status" value="1"/>
</dbReference>
<keyword evidence="7" id="KW-0690">Ribosome biogenesis</keyword>
<evidence type="ECO:0000256" key="7">
    <source>
        <dbReference type="HAMAP-Rule" id="MF_00009"/>
    </source>
</evidence>
<dbReference type="Proteomes" id="UP001501508">
    <property type="component" value="Unassembled WGS sequence"/>
</dbReference>
<evidence type="ECO:0000256" key="6">
    <source>
        <dbReference type="ARBA" id="ARBA00022833"/>
    </source>
</evidence>
<feature type="binding site" evidence="7">
    <location>
        <position position="117"/>
    </location>
    <ligand>
        <name>Zn(2+)</name>
        <dbReference type="ChEBI" id="CHEBI:29105"/>
        <note>catalytic</note>
    </ligand>
</feature>
<comment type="subcellular location">
    <subcellularLocation>
        <location evidence="7">Cytoplasm</location>
    </subcellularLocation>
</comment>
<sequence length="138" mass="16169">MVRFFLEDIVYKVVSPVKTKKWVKDIAESEGYVLGDLNYIFCSDEYLLEMNRTHLSHDYYTDIITFDNSEAEEELEGDIFISIDRVRDNADAQSVAVDEELRRVLAHGVLHLCGYDDHSDGDRVLMREKENYYLSKFN</sequence>
<keyword evidence="5 7" id="KW-0378">Hydrolase</keyword>
<evidence type="ECO:0000256" key="3">
    <source>
        <dbReference type="ARBA" id="ARBA00022723"/>
    </source>
</evidence>
<dbReference type="SUPFAM" id="SSF55486">
    <property type="entry name" value="Metalloproteases ('zincins'), catalytic domain"/>
    <property type="match status" value="1"/>
</dbReference>
<comment type="similarity">
    <text evidence="1 7">Belongs to the endoribonuclease YbeY family.</text>
</comment>
<evidence type="ECO:0000256" key="4">
    <source>
        <dbReference type="ARBA" id="ARBA00022759"/>
    </source>
</evidence>
<comment type="function">
    <text evidence="7">Single strand-specific metallo-endoribonuclease involved in late-stage 70S ribosome quality control and in maturation of the 3' terminus of the 16S rRNA.</text>
</comment>
<evidence type="ECO:0000313" key="8">
    <source>
        <dbReference type="EMBL" id="GAA4445680.1"/>
    </source>
</evidence>
<proteinExistence type="inferred from homology"/>
<comment type="caution">
    <text evidence="8">The sequence shown here is derived from an EMBL/GenBank/DDBJ whole genome shotgun (WGS) entry which is preliminary data.</text>
</comment>
<dbReference type="RefSeq" id="WP_345032069.1">
    <property type="nucleotide sequence ID" value="NZ_BAABEY010000036.1"/>
</dbReference>
<keyword evidence="9" id="KW-1185">Reference proteome</keyword>
<keyword evidence="7" id="KW-0698">rRNA processing</keyword>
<comment type="cofactor">
    <cofactor evidence="7">
        <name>Zn(2+)</name>
        <dbReference type="ChEBI" id="CHEBI:29105"/>
    </cofactor>
    <text evidence="7">Binds 1 zinc ion.</text>
</comment>
<feature type="binding site" evidence="7">
    <location>
        <position position="107"/>
    </location>
    <ligand>
        <name>Zn(2+)</name>
        <dbReference type="ChEBI" id="CHEBI:29105"/>
        <note>catalytic</note>
    </ligand>
</feature>
<dbReference type="PANTHER" id="PTHR46986">
    <property type="entry name" value="ENDORIBONUCLEASE YBEY, CHLOROPLASTIC"/>
    <property type="match status" value="1"/>
</dbReference>
<keyword evidence="7" id="KW-0963">Cytoplasm</keyword>
<dbReference type="HAMAP" id="MF_00009">
    <property type="entry name" value="Endoribonucl_YbeY"/>
    <property type="match status" value="1"/>
</dbReference>
<dbReference type="InterPro" id="IPR002036">
    <property type="entry name" value="YbeY"/>
</dbReference>
<evidence type="ECO:0000256" key="2">
    <source>
        <dbReference type="ARBA" id="ARBA00022722"/>
    </source>
</evidence>
<evidence type="ECO:0000256" key="5">
    <source>
        <dbReference type="ARBA" id="ARBA00022801"/>
    </source>
</evidence>
<keyword evidence="6 7" id="KW-0862">Zinc</keyword>
<keyword evidence="2 7" id="KW-0540">Nuclease</keyword>
<keyword evidence="4 7" id="KW-0255">Endonuclease</keyword>
<evidence type="ECO:0000313" key="9">
    <source>
        <dbReference type="Proteomes" id="UP001501508"/>
    </source>
</evidence>
<dbReference type="Pfam" id="PF02130">
    <property type="entry name" value="YbeY"/>
    <property type="match status" value="1"/>
</dbReference>
<evidence type="ECO:0000256" key="1">
    <source>
        <dbReference type="ARBA" id="ARBA00010875"/>
    </source>
</evidence>
<accession>A0ABP8M9F4</accession>
<reference evidence="9" key="1">
    <citation type="journal article" date="2019" name="Int. J. Syst. Evol. Microbiol.">
        <title>The Global Catalogue of Microorganisms (GCM) 10K type strain sequencing project: providing services to taxonomists for standard genome sequencing and annotation.</title>
        <authorList>
            <consortium name="The Broad Institute Genomics Platform"/>
            <consortium name="The Broad Institute Genome Sequencing Center for Infectious Disease"/>
            <person name="Wu L."/>
            <person name="Ma J."/>
        </authorList>
    </citation>
    <scope>NUCLEOTIDE SEQUENCE [LARGE SCALE GENOMIC DNA]</scope>
    <source>
        <strain evidence="9">JCM 31920</strain>
    </source>
</reference>
<dbReference type="NCBIfam" id="TIGR00043">
    <property type="entry name" value="rRNA maturation RNase YbeY"/>
    <property type="match status" value="1"/>
</dbReference>
<dbReference type="Gene3D" id="3.40.390.30">
    <property type="entry name" value="Metalloproteases ('zincins'), catalytic domain"/>
    <property type="match status" value="1"/>
</dbReference>
<dbReference type="EMBL" id="BAABEY010000036">
    <property type="protein sequence ID" value="GAA4445680.1"/>
    <property type="molecule type" value="Genomic_DNA"/>
</dbReference>
<protein>
    <recommendedName>
        <fullName evidence="7">Endoribonuclease YbeY</fullName>
        <ecNumber evidence="7">3.1.-.-</ecNumber>
    </recommendedName>
</protein>
<organism evidence="8 9">
    <name type="scientific">Ravibacter arvi</name>
    <dbReference type="NCBI Taxonomy" id="2051041"/>
    <lineage>
        <taxon>Bacteria</taxon>
        <taxon>Pseudomonadati</taxon>
        <taxon>Bacteroidota</taxon>
        <taxon>Cytophagia</taxon>
        <taxon>Cytophagales</taxon>
        <taxon>Spirosomataceae</taxon>
        <taxon>Ravibacter</taxon>
    </lineage>
</organism>
<feature type="binding site" evidence="7">
    <location>
        <position position="111"/>
    </location>
    <ligand>
        <name>Zn(2+)</name>
        <dbReference type="ChEBI" id="CHEBI:29105"/>
        <note>catalytic</note>
    </ligand>
</feature>